<protein>
    <submittedName>
        <fullName evidence="6">MBL fold metallo-hydrolase</fullName>
    </submittedName>
</protein>
<dbReference type="SMART" id="SM00849">
    <property type="entry name" value="Lactamase_B"/>
    <property type="match status" value="1"/>
</dbReference>
<dbReference type="Proteomes" id="UP000825051">
    <property type="component" value="Chromosome"/>
</dbReference>
<keyword evidence="3" id="KW-0378">Hydrolase</keyword>
<keyword evidence="2" id="KW-0479">Metal-binding</keyword>
<keyword evidence="4" id="KW-0862">Zinc</keyword>
<reference evidence="6" key="1">
    <citation type="submission" date="2021-08" db="EMBL/GenBank/DDBJ databases">
        <title>Genome of a novel bacterium of the phylum Verrucomicrobia, Oleiharenicola sp. KSB-15.</title>
        <authorList>
            <person name="Chung J.-H."/>
            <person name="Ahn J.-H."/>
            <person name="Yoon Y."/>
            <person name="Kim D.-Y."/>
            <person name="An S.-H."/>
            <person name="Park I."/>
            <person name="Yeon J."/>
        </authorList>
    </citation>
    <scope>NUCLEOTIDE SEQUENCE</scope>
    <source>
        <strain evidence="6">KSB-15</strain>
    </source>
</reference>
<dbReference type="InterPro" id="IPR001279">
    <property type="entry name" value="Metallo-B-lactamas"/>
</dbReference>
<dbReference type="PANTHER" id="PTHR46233">
    <property type="entry name" value="HYDROXYACYLGLUTATHIONE HYDROLASE GLOC"/>
    <property type="match status" value="1"/>
</dbReference>
<dbReference type="InterPro" id="IPR051453">
    <property type="entry name" value="MBL_Glyoxalase_II"/>
</dbReference>
<dbReference type="GO" id="GO:0016787">
    <property type="term" value="F:hydrolase activity"/>
    <property type="evidence" value="ECO:0007669"/>
    <property type="project" value="UniProtKB-KW"/>
</dbReference>
<evidence type="ECO:0000256" key="2">
    <source>
        <dbReference type="ARBA" id="ARBA00022723"/>
    </source>
</evidence>
<dbReference type="Gene3D" id="3.60.15.10">
    <property type="entry name" value="Ribonuclease Z/Hydroxyacylglutathione hydrolase-like"/>
    <property type="match status" value="1"/>
</dbReference>
<accession>A0A8F9TSP5</accession>
<dbReference type="PANTHER" id="PTHR46233:SF3">
    <property type="entry name" value="HYDROXYACYLGLUTATHIONE HYDROLASE GLOC"/>
    <property type="match status" value="1"/>
</dbReference>
<dbReference type="KEGG" id="ole:K0B96_13705"/>
<organism evidence="6 7">
    <name type="scientific">Horticoccus luteus</name>
    <dbReference type="NCBI Taxonomy" id="2862869"/>
    <lineage>
        <taxon>Bacteria</taxon>
        <taxon>Pseudomonadati</taxon>
        <taxon>Verrucomicrobiota</taxon>
        <taxon>Opitutia</taxon>
        <taxon>Opitutales</taxon>
        <taxon>Opitutaceae</taxon>
        <taxon>Horticoccus</taxon>
    </lineage>
</organism>
<dbReference type="AlphaFoldDB" id="A0A8F9TSP5"/>
<gene>
    <name evidence="6" type="ORF">K0B96_13705</name>
</gene>
<evidence type="ECO:0000259" key="5">
    <source>
        <dbReference type="SMART" id="SM00849"/>
    </source>
</evidence>
<evidence type="ECO:0000256" key="1">
    <source>
        <dbReference type="ARBA" id="ARBA00001947"/>
    </source>
</evidence>
<dbReference type="InterPro" id="IPR036866">
    <property type="entry name" value="RibonucZ/Hydroxyglut_hydro"/>
</dbReference>
<dbReference type="RefSeq" id="WP_220161449.1">
    <property type="nucleotide sequence ID" value="NZ_CP080507.1"/>
</dbReference>
<dbReference type="GO" id="GO:0046872">
    <property type="term" value="F:metal ion binding"/>
    <property type="evidence" value="ECO:0007669"/>
    <property type="project" value="UniProtKB-KW"/>
</dbReference>
<comment type="cofactor">
    <cofactor evidence="1">
        <name>Zn(2+)</name>
        <dbReference type="ChEBI" id="CHEBI:29105"/>
    </cofactor>
</comment>
<sequence length="283" mass="30401">MSPFATPPPLEDELGDVLEKALHFADLTIEQAAAAAAVPEGKLRDALDYRSELSAQDLTRLAAVLHLNELGLAMLAQGAYPLPAPGPLPFCLHRLSVPHGIGCANAYLIAEPGANTGILFDTGPDLPRIQQVWPSNVQRVEAVFLTHVEAEHVGGLVELLGHYAVQHVFSPESVTVRTNAVLKEGDQWTHGGITVTVISTPGHAKAHFAYLVEASQVKTGQKLLICGDLLFAGSLGGGYFCWKTLRDSARRLMKMVPPEVVIAPGHGPLTTAENELRYNPFFP</sequence>
<dbReference type="Pfam" id="PF00753">
    <property type="entry name" value="Lactamase_B"/>
    <property type="match status" value="1"/>
</dbReference>
<keyword evidence="7" id="KW-1185">Reference proteome</keyword>
<dbReference type="EMBL" id="CP080507">
    <property type="protein sequence ID" value="QYM78345.1"/>
    <property type="molecule type" value="Genomic_DNA"/>
</dbReference>
<evidence type="ECO:0000256" key="4">
    <source>
        <dbReference type="ARBA" id="ARBA00022833"/>
    </source>
</evidence>
<evidence type="ECO:0000313" key="7">
    <source>
        <dbReference type="Proteomes" id="UP000825051"/>
    </source>
</evidence>
<feature type="domain" description="Metallo-beta-lactamase" evidence="5">
    <location>
        <begin position="103"/>
        <end position="266"/>
    </location>
</feature>
<dbReference type="SUPFAM" id="SSF56281">
    <property type="entry name" value="Metallo-hydrolase/oxidoreductase"/>
    <property type="match status" value="1"/>
</dbReference>
<name>A0A8F9TSP5_9BACT</name>
<proteinExistence type="predicted"/>
<evidence type="ECO:0000256" key="3">
    <source>
        <dbReference type="ARBA" id="ARBA00022801"/>
    </source>
</evidence>
<evidence type="ECO:0000313" key="6">
    <source>
        <dbReference type="EMBL" id="QYM78345.1"/>
    </source>
</evidence>